<dbReference type="InterPro" id="IPR050595">
    <property type="entry name" value="Bact_response_regulator"/>
</dbReference>
<evidence type="ECO:0000313" key="5">
    <source>
        <dbReference type="Proteomes" id="UP001460888"/>
    </source>
</evidence>
<sequence>MHPASPDNANDPVRIFAIDDDSGVRDALACLFKAADYRFTGFASAEAFLNQEVQTPRGCLVLDVELPGMSGLELQKLLRNQRAHRLPTIFISSGNSDYVERAFKGGASGFFHKPFAPEDLLRCVERLV</sequence>
<reference evidence="4 5" key="1">
    <citation type="submission" date="2013-03" db="EMBL/GenBank/DDBJ databases">
        <title>Salinisphaera dokdonensis CL-ES53 Genome Sequencing.</title>
        <authorList>
            <person name="Li C."/>
            <person name="Lai Q."/>
            <person name="Shao Z."/>
        </authorList>
    </citation>
    <scope>NUCLEOTIDE SEQUENCE [LARGE SCALE GENOMIC DNA]</scope>
    <source>
        <strain evidence="4 5">CL-ES53</strain>
    </source>
</reference>
<dbReference type="EMBL" id="APND01000004">
    <property type="protein sequence ID" value="MES1930207.1"/>
    <property type="molecule type" value="Genomic_DNA"/>
</dbReference>
<feature type="domain" description="Response regulatory" evidence="3">
    <location>
        <begin position="14"/>
        <end position="128"/>
    </location>
</feature>
<dbReference type="PANTHER" id="PTHR44591">
    <property type="entry name" value="STRESS RESPONSE REGULATOR PROTEIN 1"/>
    <property type="match status" value="1"/>
</dbReference>
<dbReference type="InterPro" id="IPR011006">
    <property type="entry name" value="CheY-like_superfamily"/>
</dbReference>
<accession>A0ABV2B3S0</accession>
<dbReference type="SMART" id="SM00448">
    <property type="entry name" value="REC"/>
    <property type="match status" value="1"/>
</dbReference>
<gene>
    <name evidence="4" type="ORF">SADO_13168</name>
</gene>
<protein>
    <submittedName>
        <fullName evidence="4">Transcriptional regulator</fullName>
    </submittedName>
</protein>
<proteinExistence type="predicted"/>
<name>A0ABV2B3S0_9GAMM</name>
<keyword evidence="1 2" id="KW-0597">Phosphoprotein</keyword>
<evidence type="ECO:0000313" key="4">
    <source>
        <dbReference type="EMBL" id="MES1930207.1"/>
    </source>
</evidence>
<dbReference type="InterPro" id="IPR001789">
    <property type="entry name" value="Sig_transdc_resp-reg_receiver"/>
</dbReference>
<dbReference type="PROSITE" id="PS50110">
    <property type="entry name" value="RESPONSE_REGULATORY"/>
    <property type="match status" value="1"/>
</dbReference>
<evidence type="ECO:0000256" key="2">
    <source>
        <dbReference type="PROSITE-ProRule" id="PRU00169"/>
    </source>
</evidence>
<dbReference type="SUPFAM" id="SSF52172">
    <property type="entry name" value="CheY-like"/>
    <property type="match status" value="1"/>
</dbReference>
<dbReference type="Pfam" id="PF00072">
    <property type="entry name" value="Response_reg"/>
    <property type="match status" value="1"/>
</dbReference>
<keyword evidence="5" id="KW-1185">Reference proteome</keyword>
<dbReference type="RefSeq" id="WP_353112199.1">
    <property type="nucleotide sequence ID" value="NZ_APND01000004.1"/>
</dbReference>
<evidence type="ECO:0000256" key="1">
    <source>
        <dbReference type="ARBA" id="ARBA00022553"/>
    </source>
</evidence>
<comment type="caution">
    <text evidence="4">The sequence shown here is derived from an EMBL/GenBank/DDBJ whole genome shotgun (WGS) entry which is preliminary data.</text>
</comment>
<dbReference type="PANTHER" id="PTHR44591:SF25">
    <property type="entry name" value="CHEMOTAXIS TWO-COMPONENT RESPONSE REGULATOR"/>
    <property type="match status" value="1"/>
</dbReference>
<dbReference type="Proteomes" id="UP001460888">
    <property type="component" value="Unassembled WGS sequence"/>
</dbReference>
<dbReference type="Gene3D" id="3.40.50.2300">
    <property type="match status" value="1"/>
</dbReference>
<feature type="modified residue" description="4-aspartylphosphate" evidence="2">
    <location>
        <position position="63"/>
    </location>
</feature>
<organism evidence="4 5">
    <name type="scientific">Salinisphaera dokdonensis CL-ES53</name>
    <dbReference type="NCBI Taxonomy" id="1304272"/>
    <lineage>
        <taxon>Bacteria</taxon>
        <taxon>Pseudomonadati</taxon>
        <taxon>Pseudomonadota</taxon>
        <taxon>Gammaproteobacteria</taxon>
        <taxon>Salinisphaerales</taxon>
        <taxon>Salinisphaeraceae</taxon>
        <taxon>Salinisphaera</taxon>
    </lineage>
</organism>
<evidence type="ECO:0000259" key="3">
    <source>
        <dbReference type="PROSITE" id="PS50110"/>
    </source>
</evidence>